<evidence type="ECO:0000313" key="2">
    <source>
        <dbReference type="EMBL" id="GBG11992.1"/>
    </source>
</evidence>
<accession>A0A2R5EZ63</accession>
<dbReference type="SUPFAM" id="SSF48452">
    <property type="entry name" value="TPR-like"/>
    <property type="match status" value="1"/>
</dbReference>
<dbReference type="InterPro" id="IPR011990">
    <property type="entry name" value="TPR-like_helical_dom_sf"/>
</dbReference>
<comment type="caution">
    <text evidence="2">The sequence shown here is derived from an EMBL/GenBank/DDBJ whole genome shotgun (WGS) entry which is preliminary data.</text>
</comment>
<evidence type="ECO:0000313" key="3">
    <source>
        <dbReference type="Proteomes" id="UP000245202"/>
    </source>
</evidence>
<dbReference type="Proteomes" id="UP000245202">
    <property type="component" value="Unassembled WGS sequence"/>
</dbReference>
<organism evidence="2 3">
    <name type="scientific">Paenibacillus agaridevorans</name>
    <dbReference type="NCBI Taxonomy" id="171404"/>
    <lineage>
        <taxon>Bacteria</taxon>
        <taxon>Bacillati</taxon>
        <taxon>Bacillota</taxon>
        <taxon>Bacilli</taxon>
        <taxon>Bacillales</taxon>
        <taxon>Paenibacillaceae</taxon>
        <taxon>Paenibacillus</taxon>
    </lineage>
</organism>
<proteinExistence type="predicted"/>
<dbReference type="AlphaFoldDB" id="A0A2R5EZ63"/>
<protein>
    <submittedName>
        <fullName evidence="2">Uncharacterized protein</fullName>
    </submittedName>
</protein>
<gene>
    <name evidence="2" type="ORF">PAT3040_06852</name>
</gene>
<feature type="region of interest" description="Disordered" evidence="1">
    <location>
        <begin position="77"/>
        <end position="97"/>
    </location>
</feature>
<dbReference type="SMART" id="SM00028">
    <property type="entry name" value="TPR"/>
    <property type="match status" value="2"/>
</dbReference>
<dbReference type="EMBL" id="BDQX01000458">
    <property type="protein sequence ID" value="GBG11992.1"/>
    <property type="molecule type" value="Genomic_DNA"/>
</dbReference>
<keyword evidence="3" id="KW-1185">Reference proteome</keyword>
<dbReference type="RefSeq" id="WP_108996150.1">
    <property type="nucleotide sequence ID" value="NZ_BDQX01000458.1"/>
</dbReference>
<dbReference type="Gene3D" id="1.25.40.10">
    <property type="entry name" value="Tetratricopeptide repeat domain"/>
    <property type="match status" value="1"/>
</dbReference>
<dbReference type="InterPro" id="IPR019734">
    <property type="entry name" value="TPR_rpt"/>
</dbReference>
<evidence type="ECO:0000256" key="1">
    <source>
        <dbReference type="SAM" id="MobiDB-lite"/>
    </source>
</evidence>
<name>A0A2R5EZ63_9BACL</name>
<reference evidence="2 3" key="1">
    <citation type="submission" date="2017-08" db="EMBL/GenBank/DDBJ databases">
        <title>Substantial Increase in Enzyme Production by Combined Drug-Resistance Mutations in Paenibacillus agaridevorans.</title>
        <authorList>
            <person name="Tanaka Y."/>
            <person name="Funane K."/>
            <person name="Hosaka T."/>
            <person name="Shiwa Y."/>
            <person name="Fujita N."/>
            <person name="Miyazaki T."/>
            <person name="Yoshikawa H."/>
            <person name="Murakami K."/>
            <person name="Kasahara K."/>
            <person name="Inaoka T."/>
            <person name="Hiraga Y."/>
            <person name="Ochi K."/>
        </authorList>
    </citation>
    <scope>NUCLEOTIDE SEQUENCE [LARGE SCALE GENOMIC DNA]</scope>
    <source>
        <strain evidence="2 3">T-3040</strain>
    </source>
</reference>
<sequence>MIQHMFSSMNEWLDGIKERYNSATEQERGHYLEQIRQLKKTSDAFIEEWLQFEEKFTDFQDECGPFDLSAPVGGAPLPKLPELPAGKDKDPADKNPNSGYIAAGANYPITISEKQPCAYGDLEIPEAAEPFMNKGQGYYKLFMFAEAASLFQTVIAMAPECNLARLHLAMSQMHLQNWNEAQRHFQLLVVMSDFPKWVALGYNALGCIHAVRMNMAYAERLFRKAYEVYPSFTDPLNNLRSCQESPGQLSLYFGSTELCCL</sequence>